<comment type="subcellular location">
    <subcellularLocation>
        <location evidence="1">Membrane</location>
        <topology evidence="1">Single-pass type I membrane protein</topology>
    </subcellularLocation>
</comment>
<dbReference type="SUPFAM" id="SSF52058">
    <property type="entry name" value="L domain-like"/>
    <property type="match status" value="1"/>
</dbReference>
<dbReference type="Gene3D" id="3.80.10.10">
    <property type="entry name" value="Ribonuclease Inhibitor"/>
    <property type="match status" value="1"/>
</dbReference>
<protein>
    <recommendedName>
        <fullName evidence="11">Leucine-rich repeat-containing N-terminal plant-type domain-containing protein</fullName>
    </recommendedName>
</protein>
<proteinExistence type="inferred from homology"/>
<evidence type="ECO:0000256" key="3">
    <source>
        <dbReference type="ARBA" id="ARBA00022614"/>
    </source>
</evidence>
<evidence type="ECO:0000256" key="4">
    <source>
        <dbReference type="ARBA" id="ARBA00022692"/>
    </source>
</evidence>
<keyword evidence="6" id="KW-0677">Repeat</keyword>
<dbReference type="PANTHER" id="PTHR48060">
    <property type="entry name" value="DNA DAMAGE-REPAIR/TOLERATION PROTEIN DRT100"/>
    <property type="match status" value="1"/>
</dbReference>
<keyword evidence="3" id="KW-0433">Leucine-rich repeat</keyword>
<gene>
    <name evidence="12" type="ORF">OIU79_020775</name>
</gene>
<comment type="caution">
    <text evidence="12">The sequence shown here is derived from an EMBL/GenBank/DDBJ whole genome shotgun (WGS) entry which is preliminary data.</text>
</comment>
<dbReference type="AlphaFoldDB" id="A0A9Q0WMX6"/>
<dbReference type="Proteomes" id="UP001151532">
    <property type="component" value="Chromosome 11"/>
</dbReference>
<evidence type="ECO:0000313" key="13">
    <source>
        <dbReference type="Proteomes" id="UP001151532"/>
    </source>
</evidence>
<dbReference type="InterPro" id="IPR001611">
    <property type="entry name" value="Leu-rich_rpt"/>
</dbReference>
<keyword evidence="4" id="KW-0812">Transmembrane</keyword>
<dbReference type="Pfam" id="PF00560">
    <property type="entry name" value="LRR_1"/>
    <property type="match status" value="4"/>
</dbReference>
<reference evidence="12" key="1">
    <citation type="submission" date="2022-11" db="EMBL/GenBank/DDBJ databases">
        <authorList>
            <person name="Hyden B.L."/>
            <person name="Feng K."/>
            <person name="Yates T."/>
            <person name="Jawdy S."/>
            <person name="Smart L.B."/>
            <person name="Muchero W."/>
        </authorList>
    </citation>
    <scope>NUCLEOTIDE SEQUENCE</scope>
    <source>
        <tissue evidence="12">Shoot tip</tissue>
    </source>
</reference>
<dbReference type="Pfam" id="PF08263">
    <property type="entry name" value="LRRNT_2"/>
    <property type="match status" value="1"/>
</dbReference>
<evidence type="ECO:0000259" key="11">
    <source>
        <dbReference type="Pfam" id="PF08263"/>
    </source>
</evidence>
<sequence length="192" mass="21598">MGSVVAFLLLIRCLIVCLAIPHTNLTDELALLSLKKHITFDPGNILAKNWSTATSFCNWIGVSCSAGHQRVTSLNLSSMKLEGNLPPQVGNLSFLFSINLSNNSFHGYLPHELTHLHRLKYMNLAYNNFGGDIPSSWFTALPQLQHLFLTNNSLRGYIPSSLFQRHCTGDTEPGRQYHWRKYFGGDQESFLT</sequence>
<keyword evidence="13" id="KW-1185">Reference proteome</keyword>
<accession>A0A9Q0WMX6</accession>
<comment type="similarity">
    <text evidence="2">Belongs to the RLP family.</text>
</comment>
<evidence type="ECO:0000256" key="2">
    <source>
        <dbReference type="ARBA" id="ARBA00009592"/>
    </source>
</evidence>
<evidence type="ECO:0000256" key="8">
    <source>
        <dbReference type="ARBA" id="ARBA00023136"/>
    </source>
</evidence>
<evidence type="ECO:0000256" key="10">
    <source>
        <dbReference type="SAM" id="SignalP"/>
    </source>
</evidence>
<keyword evidence="5 10" id="KW-0732">Signal</keyword>
<evidence type="ECO:0000256" key="5">
    <source>
        <dbReference type="ARBA" id="ARBA00022729"/>
    </source>
</evidence>
<keyword evidence="7" id="KW-1133">Transmembrane helix</keyword>
<evidence type="ECO:0000256" key="9">
    <source>
        <dbReference type="ARBA" id="ARBA00023180"/>
    </source>
</evidence>
<dbReference type="PANTHER" id="PTHR48060:SF21">
    <property type="entry name" value="L DOMAIN-LIKE PROTEIN"/>
    <property type="match status" value="1"/>
</dbReference>
<evidence type="ECO:0000256" key="7">
    <source>
        <dbReference type="ARBA" id="ARBA00022989"/>
    </source>
</evidence>
<feature type="chain" id="PRO_5040360365" description="Leucine-rich repeat-containing N-terminal plant-type domain-containing protein" evidence="10">
    <location>
        <begin position="20"/>
        <end position="192"/>
    </location>
</feature>
<organism evidence="12 13">
    <name type="scientific">Salix purpurea</name>
    <name type="common">Purple osier willow</name>
    <dbReference type="NCBI Taxonomy" id="77065"/>
    <lineage>
        <taxon>Eukaryota</taxon>
        <taxon>Viridiplantae</taxon>
        <taxon>Streptophyta</taxon>
        <taxon>Embryophyta</taxon>
        <taxon>Tracheophyta</taxon>
        <taxon>Spermatophyta</taxon>
        <taxon>Magnoliopsida</taxon>
        <taxon>eudicotyledons</taxon>
        <taxon>Gunneridae</taxon>
        <taxon>Pentapetalae</taxon>
        <taxon>rosids</taxon>
        <taxon>fabids</taxon>
        <taxon>Malpighiales</taxon>
        <taxon>Salicaceae</taxon>
        <taxon>Saliceae</taxon>
        <taxon>Salix</taxon>
    </lineage>
</organism>
<dbReference type="FunFam" id="3.80.10.10:FF:000275">
    <property type="entry name" value="Leucine-rich repeat receptor-like protein kinase"/>
    <property type="match status" value="1"/>
</dbReference>
<dbReference type="GO" id="GO:0016020">
    <property type="term" value="C:membrane"/>
    <property type="evidence" value="ECO:0007669"/>
    <property type="project" value="UniProtKB-SubCell"/>
</dbReference>
<feature type="domain" description="Leucine-rich repeat-containing N-terminal plant-type" evidence="11">
    <location>
        <begin position="26"/>
        <end position="65"/>
    </location>
</feature>
<dbReference type="EMBL" id="JAPFFK010000003">
    <property type="protein sequence ID" value="KAJ6769987.1"/>
    <property type="molecule type" value="Genomic_DNA"/>
</dbReference>
<dbReference type="InterPro" id="IPR032675">
    <property type="entry name" value="LRR_dom_sf"/>
</dbReference>
<evidence type="ECO:0000256" key="1">
    <source>
        <dbReference type="ARBA" id="ARBA00004479"/>
    </source>
</evidence>
<dbReference type="OrthoDB" id="851921at2759"/>
<keyword evidence="9" id="KW-0325">Glycoprotein</keyword>
<keyword evidence="8" id="KW-0472">Membrane</keyword>
<dbReference type="InterPro" id="IPR053211">
    <property type="entry name" value="DNA_repair-toleration"/>
</dbReference>
<reference evidence="12" key="2">
    <citation type="journal article" date="2023" name="Int. J. Mol. Sci.">
        <title>De Novo Assembly and Annotation of 11 Diverse Shrub Willow (Salix) Genomes Reveals Novel Gene Organization in Sex-Linked Regions.</title>
        <authorList>
            <person name="Hyden B."/>
            <person name="Feng K."/>
            <person name="Yates T.B."/>
            <person name="Jawdy S."/>
            <person name="Cereghino C."/>
            <person name="Smart L.B."/>
            <person name="Muchero W."/>
        </authorList>
    </citation>
    <scope>NUCLEOTIDE SEQUENCE</scope>
    <source>
        <tissue evidence="12">Shoot tip</tissue>
    </source>
</reference>
<evidence type="ECO:0000256" key="6">
    <source>
        <dbReference type="ARBA" id="ARBA00022737"/>
    </source>
</evidence>
<name>A0A9Q0WMX6_SALPP</name>
<evidence type="ECO:0000313" key="12">
    <source>
        <dbReference type="EMBL" id="KAJ6769987.1"/>
    </source>
</evidence>
<dbReference type="InterPro" id="IPR013210">
    <property type="entry name" value="LRR_N_plant-typ"/>
</dbReference>
<feature type="signal peptide" evidence="10">
    <location>
        <begin position="1"/>
        <end position="19"/>
    </location>
</feature>